<keyword evidence="2" id="KW-1185">Reference proteome</keyword>
<accession>A0AAE3VQZ4</accession>
<dbReference type="Gene3D" id="3.90.79.10">
    <property type="entry name" value="Nucleoside Triphosphate Pyrophosphohydrolase"/>
    <property type="match status" value="1"/>
</dbReference>
<comment type="caution">
    <text evidence="1">The sequence shown here is derived from an EMBL/GenBank/DDBJ whole genome shotgun (WGS) entry which is preliminary data.</text>
</comment>
<evidence type="ECO:0000313" key="2">
    <source>
        <dbReference type="Proteomes" id="UP001229244"/>
    </source>
</evidence>
<evidence type="ECO:0000313" key="1">
    <source>
        <dbReference type="EMBL" id="MDQ0316553.1"/>
    </source>
</evidence>
<dbReference type="Proteomes" id="UP001229244">
    <property type="component" value="Unassembled WGS sequence"/>
</dbReference>
<name>A0AAE3VQZ4_9HYPH</name>
<dbReference type="SUPFAM" id="SSF55811">
    <property type="entry name" value="Nudix"/>
    <property type="match status" value="1"/>
</dbReference>
<sequence>MTEGAHSLRPLRTLEIGFRDQPPAFASDRRADISARWAEAVRANPALFNGTVLLFDDLAVEGDRLSVVARPVDYATFSAFLAWGGPVPGLANLFGAAAIVSSDGDLLLGRMGARTDDAGTVKLVGGTPDLSDVHGGRVDLVGSVARELAEETGLRAVDAERCDELLLFLDPPYAAVIQVLRFAQTTADLVAAIEAHLAADPDPELAGIVAIRARSDPGVVGLPRYTRAIVHHLFPA</sequence>
<reference evidence="1" key="1">
    <citation type="submission" date="2023-07" db="EMBL/GenBank/DDBJ databases">
        <title>Genomic Encyclopedia of Type Strains, Phase IV (KMG-IV): sequencing the most valuable type-strain genomes for metagenomic binning, comparative biology and taxonomic classification.</title>
        <authorList>
            <person name="Goeker M."/>
        </authorList>
    </citation>
    <scope>NUCLEOTIDE SEQUENCE</scope>
    <source>
        <strain evidence="1">DSM 21202</strain>
    </source>
</reference>
<gene>
    <name evidence="1" type="ORF">J2S73_003029</name>
</gene>
<protein>
    <submittedName>
        <fullName evidence="1">8-oxo-dGTP pyrophosphatase MutT (NUDIX family)</fullName>
    </submittedName>
</protein>
<dbReference type="InterPro" id="IPR015797">
    <property type="entry name" value="NUDIX_hydrolase-like_dom_sf"/>
</dbReference>
<dbReference type="EMBL" id="JAUSUL010000003">
    <property type="protein sequence ID" value="MDQ0316553.1"/>
    <property type="molecule type" value="Genomic_DNA"/>
</dbReference>
<dbReference type="AlphaFoldDB" id="A0AAE3VQZ4"/>
<organism evidence="1 2">
    <name type="scientific">Amorphus orientalis</name>
    <dbReference type="NCBI Taxonomy" id="649198"/>
    <lineage>
        <taxon>Bacteria</taxon>
        <taxon>Pseudomonadati</taxon>
        <taxon>Pseudomonadota</taxon>
        <taxon>Alphaproteobacteria</taxon>
        <taxon>Hyphomicrobiales</taxon>
        <taxon>Amorphaceae</taxon>
        <taxon>Amorphus</taxon>
    </lineage>
</organism>
<proteinExistence type="predicted"/>
<dbReference type="RefSeq" id="WP_306886440.1">
    <property type="nucleotide sequence ID" value="NZ_JAUSUL010000003.1"/>
</dbReference>